<dbReference type="GO" id="GO:0015074">
    <property type="term" value="P:DNA integration"/>
    <property type="evidence" value="ECO:0007669"/>
    <property type="project" value="InterPro"/>
</dbReference>
<name>A0A931F5G0_9ACTN</name>
<proteinExistence type="predicted"/>
<evidence type="ECO:0000256" key="1">
    <source>
        <dbReference type="SAM" id="MobiDB-lite"/>
    </source>
</evidence>
<gene>
    <name evidence="3" type="ORF">ITP53_41675</name>
</gene>
<evidence type="ECO:0000313" key="4">
    <source>
        <dbReference type="Proteomes" id="UP000605361"/>
    </source>
</evidence>
<keyword evidence="4" id="KW-1185">Reference proteome</keyword>
<reference evidence="3" key="1">
    <citation type="submission" date="2020-11" db="EMBL/GenBank/DDBJ databases">
        <title>Whole-genome analyses of Nonomuraea sp. K274.</title>
        <authorList>
            <person name="Veyisoglu A."/>
        </authorList>
    </citation>
    <scope>NUCLEOTIDE SEQUENCE</scope>
    <source>
        <strain evidence="3">K274</strain>
    </source>
</reference>
<dbReference type="Pfam" id="PF13683">
    <property type="entry name" value="rve_3"/>
    <property type="match status" value="1"/>
</dbReference>
<feature type="compositionally biased region" description="Basic residues" evidence="1">
    <location>
        <begin position="36"/>
        <end position="46"/>
    </location>
</feature>
<protein>
    <submittedName>
        <fullName evidence="3">Transposase</fullName>
    </submittedName>
</protein>
<dbReference type="InterPro" id="IPR001584">
    <property type="entry name" value="Integrase_cat-core"/>
</dbReference>
<feature type="domain" description="Integrase catalytic" evidence="2">
    <location>
        <begin position="2"/>
        <end position="50"/>
    </location>
</feature>
<evidence type="ECO:0000313" key="3">
    <source>
        <dbReference type="EMBL" id="MBF8192083.1"/>
    </source>
</evidence>
<accession>A0A931F5G0</accession>
<dbReference type="AlphaFoldDB" id="A0A931F5G0"/>
<sequence length="83" mass="9790">MAERWIGTARRECTDRLLIYGETHLRQVLAEYQRHYNNHRPHRSRDRRPPPPAGVSAPDDLDQPHLERHEVLDGLINQYQQAA</sequence>
<comment type="caution">
    <text evidence="3">The sequence shown here is derived from an EMBL/GenBank/DDBJ whole genome shotgun (WGS) entry which is preliminary data.</text>
</comment>
<dbReference type="EMBL" id="JADOGI010000192">
    <property type="protein sequence ID" value="MBF8192083.1"/>
    <property type="molecule type" value="Genomic_DNA"/>
</dbReference>
<feature type="region of interest" description="Disordered" evidence="1">
    <location>
        <begin position="32"/>
        <end position="64"/>
    </location>
</feature>
<dbReference type="RefSeq" id="WP_195900997.1">
    <property type="nucleotide sequence ID" value="NZ_JADOGI010000192.1"/>
</dbReference>
<evidence type="ECO:0000259" key="2">
    <source>
        <dbReference type="Pfam" id="PF13683"/>
    </source>
</evidence>
<dbReference type="Proteomes" id="UP000605361">
    <property type="component" value="Unassembled WGS sequence"/>
</dbReference>
<organism evidence="3 4">
    <name type="scientific">Nonomuraea cypriaca</name>
    <dbReference type="NCBI Taxonomy" id="1187855"/>
    <lineage>
        <taxon>Bacteria</taxon>
        <taxon>Bacillati</taxon>
        <taxon>Actinomycetota</taxon>
        <taxon>Actinomycetes</taxon>
        <taxon>Streptosporangiales</taxon>
        <taxon>Streptosporangiaceae</taxon>
        <taxon>Nonomuraea</taxon>
    </lineage>
</organism>